<dbReference type="Pfam" id="PF13749">
    <property type="entry name" value="HATPase_c_4"/>
    <property type="match status" value="1"/>
</dbReference>
<dbReference type="InterPro" id="IPR038461">
    <property type="entry name" value="Schlafen_AlbA_2_dom_sf"/>
</dbReference>
<keyword evidence="4" id="KW-1185">Reference proteome</keyword>
<protein>
    <submittedName>
        <fullName evidence="3">DNA binding domain-containing protein</fullName>
    </submittedName>
</protein>
<organism evidence="3 4">
    <name type="scientific">Bacteroides difficilis</name>
    <dbReference type="NCBI Taxonomy" id="2763021"/>
    <lineage>
        <taxon>Bacteria</taxon>
        <taxon>Pseudomonadati</taxon>
        <taxon>Bacteroidota</taxon>
        <taxon>Bacteroidia</taxon>
        <taxon>Bacteroidales</taxon>
        <taxon>Bacteroidaceae</taxon>
        <taxon>Bacteroides</taxon>
    </lineage>
</organism>
<dbReference type="Gene3D" id="3.30.565.60">
    <property type="match status" value="1"/>
</dbReference>
<dbReference type="EMBL" id="JACOOE010000001">
    <property type="protein sequence ID" value="MBC5603305.1"/>
    <property type="molecule type" value="Genomic_DNA"/>
</dbReference>
<dbReference type="Proteomes" id="UP000600600">
    <property type="component" value="Unassembled WGS sequence"/>
</dbReference>
<evidence type="ECO:0000259" key="2">
    <source>
        <dbReference type="Pfam" id="PF04326"/>
    </source>
</evidence>
<dbReference type="PANTHER" id="PTHR30595">
    <property type="entry name" value="GLPR-RELATED TRANSCRIPTIONAL REPRESSOR"/>
    <property type="match status" value="1"/>
</dbReference>
<dbReference type="RefSeq" id="WP_186966124.1">
    <property type="nucleotide sequence ID" value="NZ_CP182814.1"/>
</dbReference>
<dbReference type="InterPro" id="IPR007421">
    <property type="entry name" value="Schlafen_AlbA_2_dom"/>
</dbReference>
<dbReference type="PANTHER" id="PTHR30595:SF6">
    <property type="entry name" value="SCHLAFEN ALBA-2 DOMAIN-CONTAINING PROTEIN"/>
    <property type="match status" value="1"/>
</dbReference>
<dbReference type="Gene3D" id="3.30.950.30">
    <property type="entry name" value="Schlafen, AAA domain"/>
    <property type="match status" value="1"/>
</dbReference>
<dbReference type="Pfam" id="PF04326">
    <property type="entry name" value="SLFN_AlbA_2"/>
    <property type="match status" value="1"/>
</dbReference>
<evidence type="ECO:0000256" key="1">
    <source>
        <dbReference type="SAM" id="MobiDB-lite"/>
    </source>
</evidence>
<feature type="region of interest" description="Disordered" evidence="1">
    <location>
        <begin position="627"/>
        <end position="646"/>
    </location>
</feature>
<gene>
    <name evidence="3" type="ORF">H8S67_01250</name>
</gene>
<reference evidence="3 4" key="1">
    <citation type="submission" date="2020-08" db="EMBL/GenBank/DDBJ databases">
        <title>Genome public.</title>
        <authorList>
            <person name="Liu C."/>
            <person name="Sun Q."/>
        </authorList>
    </citation>
    <scope>NUCLEOTIDE SEQUENCE [LARGE SCALE GENOMIC DNA]</scope>
    <source>
        <strain evidence="3 4">M27</strain>
    </source>
</reference>
<sequence>MIEVCKGTNLSVFLQRIKQKEEMENKKPIVLNNLEEWDFTDYIDSLIQKEEAVDLEFKVAKDGLPNSLWDTYSSFANTDGGVIVLGVKEHKQQFIIEGLTKEQISQYKKDFWNQINNPDCINENLLSDNDLYEGRYKERNLLLIYVPRANRVQRPIYRTRNPFGGHTFKRNHEGDYKCTDAEVRRMIADSDESHPRDSRILPNYSMEDIDKETLIQYRQLFANLKPSHPWLNLNDIEFLTKLEAYRKDRSTKVEGFTLAGILMFGKTESITDPECAPNYFPDYREHLNENSDIRWTDRICPDGTWEANLFQFYRKVHPKLTAPLPKPFLIKNGIRIDETPTHIAVREAFINTLIHCDFSEEGNIVVEQWVDKYRFKNPGTMLVSKAQYYLGGDSVCRNKALQKMFMLIGFSEKAGSGVNKIIKGWREANWQKPYVEEFSRPDKVELTLPMISLLPDDAVIKLKELFDGKVENLTQDELTALVTCYSEGGINNTQLQYVIPQHRSDITKMLKKLCNQGFLISEGNRRGTKYHVNDPERKVGSSEEKVGSSEEKVGSSEEKVGSSEEKVGSSKRLKFEELQSIIISIAEDYITLDEIAKRTNRTFDYIANKIIPRMLKNGTIEYLYPGVPNHPKQKYKATNKKTNNKQ</sequence>
<accession>A0ABR7C681</accession>
<feature type="domain" description="Schlafen AlbA-2" evidence="2">
    <location>
        <begin position="54"/>
        <end position="178"/>
    </location>
</feature>
<feature type="compositionally biased region" description="Basic residues" evidence="1">
    <location>
        <begin position="631"/>
        <end position="646"/>
    </location>
</feature>
<name>A0ABR7C681_9BACE</name>
<comment type="caution">
    <text evidence="3">The sequence shown here is derived from an EMBL/GenBank/DDBJ whole genome shotgun (WGS) entry which is preliminary data.</text>
</comment>
<feature type="compositionally biased region" description="Basic and acidic residues" evidence="1">
    <location>
        <begin position="531"/>
        <end position="566"/>
    </location>
</feature>
<feature type="region of interest" description="Disordered" evidence="1">
    <location>
        <begin position="529"/>
        <end position="566"/>
    </location>
</feature>
<dbReference type="InterPro" id="IPR038475">
    <property type="entry name" value="RecG_C_sf"/>
</dbReference>
<proteinExistence type="predicted"/>
<evidence type="ECO:0000313" key="3">
    <source>
        <dbReference type="EMBL" id="MBC5603305.1"/>
    </source>
</evidence>
<evidence type="ECO:0000313" key="4">
    <source>
        <dbReference type="Proteomes" id="UP000600600"/>
    </source>
</evidence>